<evidence type="ECO:0000256" key="10">
    <source>
        <dbReference type="ARBA" id="ARBA00023212"/>
    </source>
</evidence>
<dbReference type="GO" id="GO:0035974">
    <property type="term" value="C:meiotic spindle pole body"/>
    <property type="evidence" value="ECO:0007669"/>
    <property type="project" value="TreeGrafter"/>
</dbReference>
<feature type="compositionally biased region" description="Basic and acidic residues" evidence="11">
    <location>
        <begin position="402"/>
        <end position="412"/>
    </location>
</feature>
<dbReference type="STRING" id="1051891.A0A0C3QEC4"/>
<evidence type="ECO:0000256" key="9">
    <source>
        <dbReference type="ARBA" id="ARBA00023175"/>
    </source>
</evidence>
<reference evidence="13" key="2">
    <citation type="submission" date="2015-01" db="EMBL/GenBank/DDBJ databases">
        <title>Evolutionary Origins and Diversification of the Mycorrhizal Mutualists.</title>
        <authorList>
            <consortium name="DOE Joint Genome Institute"/>
            <consortium name="Mycorrhizal Genomics Consortium"/>
            <person name="Kohler A."/>
            <person name="Kuo A."/>
            <person name="Nagy L.G."/>
            <person name="Floudas D."/>
            <person name="Copeland A."/>
            <person name="Barry K.W."/>
            <person name="Cichocki N."/>
            <person name="Veneault-Fourrey C."/>
            <person name="LaButti K."/>
            <person name="Lindquist E.A."/>
            <person name="Lipzen A."/>
            <person name="Lundell T."/>
            <person name="Morin E."/>
            <person name="Murat C."/>
            <person name="Riley R."/>
            <person name="Ohm R."/>
            <person name="Sun H."/>
            <person name="Tunlid A."/>
            <person name="Henrissat B."/>
            <person name="Grigoriev I.V."/>
            <person name="Hibbett D.S."/>
            <person name="Martin F."/>
        </authorList>
    </citation>
    <scope>NUCLEOTIDE SEQUENCE [LARGE SCALE GENOMIC DNA]</scope>
    <source>
        <strain evidence="13">MUT 4182</strain>
    </source>
</reference>
<feature type="region of interest" description="Disordered" evidence="11">
    <location>
        <begin position="402"/>
        <end position="423"/>
    </location>
</feature>
<keyword evidence="5" id="KW-0493">Microtubule</keyword>
<dbReference type="GO" id="GO:0005868">
    <property type="term" value="C:cytoplasmic dynein complex"/>
    <property type="evidence" value="ECO:0007669"/>
    <property type="project" value="InterPro"/>
</dbReference>
<feature type="compositionally biased region" description="Low complexity" evidence="11">
    <location>
        <begin position="542"/>
        <end position="570"/>
    </location>
</feature>
<sequence length="598" mass="64105">MEEDRPASPEQHLWSSILDSVSSSRAIPSKNVIVLGEPSSGKSTIANALLQKSSVDKQRELATKQGDRSAYDFAVGYEWADVKDEAEEDTLARLSVYTVPSSNAAHLALLPHFVPPKTALSHTAIIIVLDWTRPWTFVEQLYTWLAWVEKWTSGSDRELQVLREEGRERLQSHLQHYAEPTSNAEPLPLPGGASLSSTLLPLSQGVFTHNSSGVPIIVVCAKADLIDQNQVGPGMGLSLLKAKGGEWEERTDTIMQILRTICLKYGASLFYTSMSQPVSLTQLRAYTLHVLFMPPAPPPDTPPLKYLFPFRQRPNLLDRDRIAVPSGWDSWGKIGVVREGFDCNRWSEAWENDLENDGDTGGAKALYRIMVEAEDTDKAAMRPPLITTEPEQTFLAKHYETLSKDPGRDPRATFRQPANPGEHSMAGVVGPMGSSSFNLPTVEKALIQMEGEDVGSKLARLGSSTTARRDTRANTLLPNQPNGIPTTGGRQGLTTQLSFGPGGANSPASPLPGSTAAGGKSQHDVLQDFFQSLLRGGGGAGAAPPSTAPAAAAPSSASTGATATATSAPQSQPPIAPSTEPTAPSMEPTADGETAEES</sequence>
<dbReference type="PANTHER" id="PTHR12688">
    <property type="entry name" value="DYNEIN LIGHT INTERMEDIATE CHAIN"/>
    <property type="match status" value="1"/>
</dbReference>
<feature type="region of interest" description="Disordered" evidence="11">
    <location>
        <begin position="458"/>
        <end position="521"/>
    </location>
</feature>
<evidence type="ECO:0000256" key="1">
    <source>
        <dbReference type="ARBA" id="ARBA00004245"/>
    </source>
</evidence>
<proteinExistence type="inferred from homology"/>
<dbReference type="OrthoDB" id="27603at2759"/>
<dbReference type="GO" id="GO:0005874">
    <property type="term" value="C:microtubule"/>
    <property type="evidence" value="ECO:0007669"/>
    <property type="project" value="UniProtKB-KW"/>
</dbReference>
<keyword evidence="9" id="KW-0505">Motor protein</keyword>
<dbReference type="EMBL" id="KN822982">
    <property type="protein sequence ID" value="KIO29500.1"/>
    <property type="molecule type" value="Genomic_DNA"/>
</dbReference>
<dbReference type="InterPro" id="IPR008467">
    <property type="entry name" value="Dynein1_light_intermed_chain"/>
</dbReference>
<evidence type="ECO:0000256" key="5">
    <source>
        <dbReference type="ARBA" id="ARBA00022701"/>
    </source>
</evidence>
<dbReference type="Proteomes" id="UP000054248">
    <property type="component" value="Unassembled WGS sequence"/>
</dbReference>
<keyword evidence="4" id="KW-0963">Cytoplasm</keyword>
<feature type="compositionally biased region" description="Polar residues" evidence="11">
    <location>
        <begin position="473"/>
        <end position="485"/>
    </location>
</feature>
<dbReference type="Pfam" id="PF05783">
    <property type="entry name" value="DLIC"/>
    <property type="match status" value="1"/>
</dbReference>
<dbReference type="GO" id="GO:0007018">
    <property type="term" value="P:microtubule-based movement"/>
    <property type="evidence" value="ECO:0007669"/>
    <property type="project" value="InterPro"/>
</dbReference>
<keyword evidence="7" id="KW-0067">ATP-binding</keyword>
<dbReference type="InterPro" id="IPR027417">
    <property type="entry name" value="P-loop_NTPase"/>
</dbReference>
<dbReference type="GO" id="GO:0005524">
    <property type="term" value="F:ATP binding"/>
    <property type="evidence" value="ECO:0007669"/>
    <property type="project" value="UniProtKB-KW"/>
</dbReference>
<gene>
    <name evidence="12" type="ORF">M407DRAFT_21398</name>
</gene>
<evidence type="ECO:0008006" key="14">
    <source>
        <dbReference type="Google" id="ProtNLM"/>
    </source>
</evidence>
<evidence type="ECO:0000313" key="12">
    <source>
        <dbReference type="EMBL" id="KIO29500.1"/>
    </source>
</evidence>
<evidence type="ECO:0000313" key="13">
    <source>
        <dbReference type="Proteomes" id="UP000054248"/>
    </source>
</evidence>
<protein>
    <recommendedName>
        <fullName evidence="14">Dynein light intermediate chain</fullName>
    </recommendedName>
</protein>
<keyword evidence="10" id="KW-0206">Cytoskeleton</keyword>
<dbReference type="PANTHER" id="PTHR12688:SF0">
    <property type="entry name" value="DYNEIN LIGHT INTERMEDIATE CHAIN"/>
    <property type="match status" value="1"/>
</dbReference>
<comment type="subcellular location">
    <subcellularLocation>
        <location evidence="1">Cytoplasm</location>
        <location evidence="1">Cytoskeleton</location>
    </subcellularLocation>
</comment>
<organism evidence="12 13">
    <name type="scientific">Tulasnella calospora MUT 4182</name>
    <dbReference type="NCBI Taxonomy" id="1051891"/>
    <lineage>
        <taxon>Eukaryota</taxon>
        <taxon>Fungi</taxon>
        <taxon>Dikarya</taxon>
        <taxon>Basidiomycota</taxon>
        <taxon>Agaricomycotina</taxon>
        <taxon>Agaricomycetes</taxon>
        <taxon>Cantharellales</taxon>
        <taxon>Tulasnellaceae</taxon>
        <taxon>Tulasnella</taxon>
    </lineage>
</organism>
<feature type="region of interest" description="Disordered" evidence="11">
    <location>
        <begin position="536"/>
        <end position="598"/>
    </location>
</feature>
<evidence type="ECO:0000256" key="7">
    <source>
        <dbReference type="ARBA" id="ARBA00022840"/>
    </source>
</evidence>
<keyword evidence="13" id="KW-1185">Reference proteome</keyword>
<dbReference type="GO" id="GO:0000226">
    <property type="term" value="P:microtubule cytoskeleton organization"/>
    <property type="evidence" value="ECO:0007669"/>
    <property type="project" value="TreeGrafter"/>
</dbReference>
<accession>A0A0C3QEC4</accession>
<evidence type="ECO:0000256" key="11">
    <source>
        <dbReference type="SAM" id="MobiDB-lite"/>
    </source>
</evidence>
<dbReference type="SUPFAM" id="SSF52540">
    <property type="entry name" value="P-loop containing nucleoside triphosphate hydrolases"/>
    <property type="match status" value="1"/>
</dbReference>
<evidence type="ECO:0000256" key="6">
    <source>
        <dbReference type="ARBA" id="ARBA00022741"/>
    </source>
</evidence>
<dbReference type="InterPro" id="IPR022780">
    <property type="entry name" value="Dynein_light_int_chain"/>
</dbReference>
<dbReference type="HOGENOM" id="CLU_021937_1_0_1"/>
<dbReference type="Gene3D" id="3.40.50.300">
    <property type="entry name" value="P-loop containing nucleotide triphosphate hydrolases"/>
    <property type="match status" value="1"/>
</dbReference>
<keyword evidence="3" id="KW-0813">Transport</keyword>
<comment type="similarity">
    <text evidence="2">Belongs to the dynein light intermediate chain family.</text>
</comment>
<evidence type="ECO:0000256" key="2">
    <source>
        <dbReference type="ARBA" id="ARBA00006831"/>
    </source>
</evidence>
<reference evidence="12 13" key="1">
    <citation type="submission" date="2014-04" db="EMBL/GenBank/DDBJ databases">
        <authorList>
            <consortium name="DOE Joint Genome Institute"/>
            <person name="Kuo A."/>
            <person name="Girlanda M."/>
            <person name="Perotto S."/>
            <person name="Kohler A."/>
            <person name="Nagy L.G."/>
            <person name="Floudas D."/>
            <person name="Copeland A."/>
            <person name="Barry K.W."/>
            <person name="Cichocki N."/>
            <person name="Veneault-Fourrey C."/>
            <person name="LaButti K."/>
            <person name="Lindquist E.A."/>
            <person name="Lipzen A."/>
            <person name="Lundell T."/>
            <person name="Morin E."/>
            <person name="Murat C."/>
            <person name="Sun H."/>
            <person name="Tunlid A."/>
            <person name="Henrissat B."/>
            <person name="Grigoriev I.V."/>
            <person name="Hibbett D.S."/>
            <person name="Martin F."/>
            <person name="Nordberg H.P."/>
            <person name="Cantor M.N."/>
            <person name="Hua S.X."/>
        </authorList>
    </citation>
    <scope>NUCLEOTIDE SEQUENCE [LARGE SCALE GENOMIC DNA]</scope>
    <source>
        <strain evidence="12 13">MUT 4182</strain>
    </source>
</reference>
<dbReference type="GO" id="GO:0045504">
    <property type="term" value="F:dynein heavy chain binding"/>
    <property type="evidence" value="ECO:0007669"/>
    <property type="project" value="TreeGrafter"/>
</dbReference>
<evidence type="ECO:0000256" key="3">
    <source>
        <dbReference type="ARBA" id="ARBA00022448"/>
    </source>
</evidence>
<keyword evidence="6" id="KW-0547">Nucleotide-binding</keyword>
<evidence type="ECO:0000256" key="8">
    <source>
        <dbReference type="ARBA" id="ARBA00023017"/>
    </source>
</evidence>
<evidence type="ECO:0000256" key="4">
    <source>
        <dbReference type="ARBA" id="ARBA00022490"/>
    </source>
</evidence>
<dbReference type="AlphaFoldDB" id="A0A0C3QEC4"/>
<name>A0A0C3QEC4_9AGAM</name>
<keyword evidence="8" id="KW-0243">Dynein</keyword>